<dbReference type="NCBIfam" id="TIGR00676">
    <property type="entry name" value="fadh2"/>
    <property type="match status" value="1"/>
</dbReference>
<evidence type="ECO:0000256" key="10">
    <source>
        <dbReference type="ARBA" id="ARBA00034478"/>
    </source>
</evidence>
<comment type="similarity">
    <text evidence="3">Belongs to the methylenetetrahydrofolate reductase family.</text>
</comment>
<dbReference type="CDD" id="cd00537">
    <property type="entry name" value="MTHFR"/>
    <property type="match status" value="1"/>
</dbReference>
<evidence type="ECO:0000256" key="2">
    <source>
        <dbReference type="ARBA" id="ARBA00004777"/>
    </source>
</evidence>
<evidence type="ECO:0000256" key="3">
    <source>
        <dbReference type="ARBA" id="ARBA00006743"/>
    </source>
</evidence>
<proteinExistence type="inferred from homology"/>
<dbReference type="InterPro" id="IPR004620">
    <property type="entry name" value="MTHF_reductase_bac"/>
</dbReference>
<dbReference type="UniPathway" id="UPA00193"/>
<gene>
    <name evidence="12" type="ORF">METZ01_LOCUS230585</name>
</gene>
<reference evidence="12" key="1">
    <citation type="submission" date="2018-05" db="EMBL/GenBank/DDBJ databases">
        <authorList>
            <person name="Lanie J.A."/>
            <person name="Ng W.-L."/>
            <person name="Kazmierczak K.M."/>
            <person name="Andrzejewski T.M."/>
            <person name="Davidsen T.M."/>
            <person name="Wayne K.J."/>
            <person name="Tettelin H."/>
            <person name="Glass J.I."/>
            <person name="Rusch D."/>
            <person name="Podicherti R."/>
            <person name="Tsui H.-C.T."/>
            <person name="Winkler M.E."/>
        </authorList>
    </citation>
    <scope>NUCLEOTIDE SEQUENCE</scope>
</reference>
<evidence type="ECO:0000256" key="9">
    <source>
        <dbReference type="ARBA" id="ARBA00023167"/>
    </source>
</evidence>
<keyword evidence="4" id="KW-0028">Amino-acid biosynthesis</keyword>
<dbReference type="GO" id="GO:0071949">
    <property type="term" value="F:FAD binding"/>
    <property type="evidence" value="ECO:0007669"/>
    <property type="project" value="TreeGrafter"/>
</dbReference>
<evidence type="ECO:0000313" key="12">
    <source>
        <dbReference type="EMBL" id="SVB77731.1"/>
    </source>
</evidence>
<dbReference type="GO" id="GO:0106312">
    <property type="term" value="F:methylenetetrahydrofolate reductase (NADH) activity"/>
    <property type="evidence" value="ECO:0007669"/>
    <property type="project" value="UniProtKB-EC"/>
</dbReference>
<keyword evidence="5" id="KW-0285">Flavoprotein</keyword>
<keyword evidence="8" id="KW-0520">NAD</keyword>
<evidence type="ECO:0000256" key="1">
    <source>
        <dbReference type="ARBA" id="ARBA00001974"/>
    </source>
</evidence>
<dbReference type="EC" id="1.5.1.54" evidence="11"/>
<organism evidence="12">
    <name type="scientific">marine metagenome</name>
    <dbReference type="NCBI Taxonomy" id="408172"/>
    <lineage>
        <taxon>unclassified sequences</taxon>
        <taxon>metagenomes</taxon>
        <taxon>ecological metagenomes</taxon>
    </lineage>
</organism>
<dbReference type="AlphaFoldDB" id="A0A382GU69"/>
<dbReference type="Gene3D" id="3.20.20.220">
    <property type="match status" value="1"/>
</dbReference>
<comment type="cofactor">
    <cofactor evidence="1">
        <name>FAD</name>
        <dbReference type="ChEBI" id="CHEBI:57692"/>
    </cofactor>
</comment>
<keyword evidence="9" id="KW-0486">Methionine biosynthesis</keyword>
<dbReference type="GO" id="GO:0005829">
    <property type="term" value="C:cytosol"/>
    <property type="evidence" value="ECO:0007669"/>
    <property type="project" value="InterPro"/>
</dbReference>
<dbReference type="GO" id="GO:0009086">
    <property type="term" value="P:methionine biosynthetic process"/>
    <property type="evidence" value="ECO:0007669"/>
    <property type="project" value="UniProtKB-KW"/>
</dbReference>
<dbReference type="SUPFAM" id="SSF51730">
    <property type="entry name" value="FAD-linked oxidoreductase"/>
    <property type="match status" value="1"/>
</dbReference>
<evidence type="ECO:0000256" key="7">
    <source>
        <dbReference type="ARBA" id="ARBA00023002"/>
    </source>
</evidence>
<dbReference type="InterPro" id="IPR029041">
    <property type="entry name" value="FAD-linked_oxidoreductase-like"/>
</dbReference>
<comment type="pathway">
    <text evidence="10">Amino-acid biosynthesis; L-methionine biosynthesis via de novo pathway.</text>
</comment>
<dbReference type="PANTHER" id="PTHR45754:SF3">
    <property type="entry name" value="METHYLENETETRAHYDROFOLATE REDUCTASE (NADPH)"/>
    <property type="match status" value="1"/>
</dbReference>
<dbReference type="GO" id="GO:0035999">
    <property type="term" value="P:tetrahydrofolate interconversion"/>
    <property type="evidence" value="ECO:0007669"/>
    <property type="project" value="UniProtKB-UniPathway"/>
</dbReference>
<dbReference type="EMBL" id="UINC01057017">
    <property type="protein sequence ID" value="SVB77731.1"/>
    <property type="molecule type" value="Genomic_DNA"/>
</dbReference>
<keyword evidence="7" id="KW-0560">Oxidoreductase</keyword>
<protein>
    <recommendedName>
        <fullName evidence="11">methylenetetrahydrofolate reductase (NADH)</fullName>
        <ecNumber evidence="11">1.5.1.54</ecNumber>
    </recommendedName>
</protein>
<evidence type="ECO:0000256" key="6">
    <source>
        <dbReference type="ARBA" id="ARBA00022827"/>
    </source>
</evidence>
<sequence>MKVTEHIDNAKDPLYSFEIIPPQRGKSAQEIIEIVKDLEPFNPPFIDVTSHSAEAYYEEGRDGDIKRRVRKKRPGTISICGIIQNRFKIDTVAHLLCRGFTREETEDAIIELNYLGIHNILAVRGDETNYKKPVHSGRSANLYASDLVKQLDNLRSGIYLDEILNADAVDLCIGVGGYPEKHFEAPNLKKDIQFIKQKVDAGADYIVTQMFFNNEDYFNFVDECRKAGITVPIIPGLKILNNPKQLTSIPKNFYVNIPTELSEEIEENPDYIHEIGVKWCIKQCEELLNNGVMSIHYYIMSGAKAVTKVLKELNK</sequence>
<evidence type="ECO:0000256" key="8">
    <source>
        <dbReference type="ARBA" id="ARBA00023027"/>
    </source>
</evidence>
<dbReference type="PANTHER" id="PTHR45754">
    <property type="entry name" value="METHYLENETETRAHYDROFOLATE REDUCTASE"/>
    <property type="match status" value="1"/>
</dbReference>
<dbReference type="Pfam" id="PF02219">
    <property type="entry name" value="MTHFR"/>
    <property type="match status" value="1"/>
</dbReference>
<dbReference type="InterPro" id="IPR003171">
    <property type="entry name" value="Mehydrof_redctse-like"/>
</dbReference>
<evidence type="ECO:0000256" key="11">
    <source>
        <dbReference type="ARBA" id="ARBA00034529"/>
    </source>
</evidence>
<keyword evidence="6" id="KW-0274">FAD</keyword>
<name>A0A382GU69_9ZZZZ</name>
<evidence type="ECO:0000256" key="5">
    <source>
        <dbReference type="ARBA" id="ARBA00022630"/>
    </source>
</evidence>
<accession>A0A382GU69</accession>
<comment type="pathway">
    <text evidence="2">One-carbon metabolism; tetrahydrofolate interconversion.</text>
</comment>
<evidence type="ECO:0000256" key="4">
    <source>
        <dbReference type="ARBA" id="ARBA00022605"/>
    </source>
</evidence>